<keyword evidence="3" id="KW-1185">Reference proteome</keyword>
<dbReference type="InterPro" id="IPR025380">
    <property type="entry name" value="DUF4369"/>
</dbReference>
<sequence length="247" mass="28852">MQNQIIIYKHLTYLNNKIMKKIGYLLIASLFMFACNQESLKIKGEIEGLQNGSLVVKMKTNKKVGEKCIDTIQVVDGEFEFRSNEIKPPVRFTMYANENCEFDIWVSKYGSFTVAGDISKIKEPAVYKDDLASEYHAYCNRLDSAYIIPVKEKMAWVKQKNEEIENGGKLSQDDEFTMFDYKKDIKKAQSRRRMSIVKTVRANPNSPIVMAIVQKEYNSFNKRHKAEMKKIFRRRFSDTALYWQLCP</sequence>
<gene>
    <name evidence="2" type="ORF">DF185_16355</name>
</gene>
<dbReference type="Proteomes" id="UP000248079">
    <property type="component" value="Unassembled WGS sequence"/>
</dbReference>
<protein>
    <recommendedName>
        <fullName evidence="1">DUF4369 domain-containing protein</fullName>
    </recommendedName>
</protein>
<accession>A0A2V3ZWK9</accession>
<evidence type="ECO:0000313" key="2">
    <source>
        <dbReference type="EMBL" id="PXX97910.1"/>
    </source>
</evidence>
<organism evidence="2 3">
    <name type="scientific">Marinifilum breve</name>
    <dbReference type="NCBI Taxonomy" id="2184082"/>
    <lineage>
        <taxon>Bacteria</taxon>
        <taxon>Pseudomonadati</taxon>
        <taxon>Bacteroidota</taxon>
        <taxon>Bacteroidia</taxon>
        <taxon>Marinilabiliales</taxon>
        <taxon>Marinifilaceae</taxon>
    </lineage>
</organism>
<feature type="domain" description="DUF4369" evidence="1">
    <location>
        <begin position="41"/>
        <end position="99"/>
    </location>
</feature>
<dbReference type="EMBL" id="QFLI01000008">
    <property type="protein sequence ID" value="PXX97910.1"/>
    <property type="molecule type" value="Genomic_DNA"/>
</dbReference>
<dbReference type="AlphaFoldDB" id="A0A2V3ZWK9"/>
<reference evidence="2 3" key="1">
    <citation type="submission" date="2018-05" db="EMBL/GenBank/DDBJ databases">
        <title>Marinifilum breve JC075T sp. nov., a marine bacterium isolated from Yongle Blue Hole in the South China Sea.</title>
        <authorList>
            <person name="Fu T."/>
        </authorList>
    </citation>
    <scope>NUCLEOTIDE SEQUENCE [LARGE SCALE GENOMIC DNA]</scope>
    <source>
        <strain evidence="2 3">JC075</strain>
    </source>
</reference>
<dbReference type="OrthoDB" id="1118079at2"/>
<evidence type="ECO:0000313" key="3">
    <source>
        <dbReference type="Proteomes" id="UP000248079"/>
    </source>
</evidence>
<comment type="caution">
    <text evidence="2">The sequence shown here is derived from an EMBL/GenBank/DDBJ whole genome shotgun (WGS) entry which is preliminary data.</text>
</comment>
<name>A0A2V3ZWK9_9BACT</name>
<proteinExistence type="predicted"/>
<evidence type="ECO:0000259" key="1">
    <source>
        <dbReference type="Pfam" id="PF14289"/>
    </source>
</evidence>
<dbReference type="Pfam" id="PF14289">
    <property type="entry name" value="DUF4369"/>
    <property type="match status" value="1"/>
</dbReference>